<dbReference type="EMBL" id="JAIMJA010000035">
    <property type="protein sequence ID" value="MCE2597197.1"/>
    <property type="molecule type" value="Genomic_DNA"/>
</dbReference>
<reference evidence="1 2" key="1">
    <citation type="journal article" date="2022" name="Environ. Microbiol. Rep.">
        <title>Eco-phylogenetic analyses reveal divergent evolution of vitamin B12 metabolism in the marine bacterial family 'Psychromonadaceae'.</title>
        <authorList>
            <person name="Jin X."/>
            <person name="Yang Y."/>
            <person name="Cao H."/>
            <person name="Gao B."/>
            <person name="Zhao Z."/>
        </authorList>
    </citation>
    <scope>NUCLEOTIDE SEQUENCE [LARGE SCALE GENOMIC DNA]</scope>
    <source>
        <strain evidence="1 2">MKS20</strain>
    </source>
</reference>
<name>A0ABS8WFS5_9GAMM</name>
<dbReference type="Proteomes" id="UP001201273">
    <property type="component" value="Unassembled WGS sequence"/>
</dbReference>
<evidence type="ECO:0000313" key="1">
    <source>
        <dbReference type="EMBL" id="MCE2597197.1"/>
    </source>
</evidence>
<organism evidence="1 2">
    <name type="scientific">Motilimonas cestriensis</name>
    <dbReference type="NCBI Taxonomy" id="2742685"/>
    <lineage>
        <taxon>Bacteria</taxon>
        <taxon>Pseudomonadati</taxon>
        <taxon>Pseudomonadota</taxon>
        <taxon>Gammaproteobacteria</taxon>
        <taxon>Alteromonadales</taxon>
        <taxon>Alteromonadales genera incertae sedis</taxon>
        <taxon>Motilimonas</taxon>
    </lineage>
</organism>
<dbReference type="RefSeq" id="WP_233054945.1">
    <property type="nucleotide sequence ID" value="NZ_JAIMJA010000035.1"/>
</dbReference>
<sequence>MISNICASEINWQLDFNVKTFPSVYSRKEHHVKWPGNQWKAELIYNNLTYDEVCELRADLADLHGVTGSFTLHHMGFDTLRGTGTGAPVTSVVTLGGKALVTNGWGANQIVLKKGDYFSVNGELKVVTADAQTNGGGGVTVLFAPPLHRNVPAGTPLELNRPSCTMRLRDNNQLNFSCRPGQRANITISCVEVV</sequence>
<protein>
    <submittedName>
        <fullName evidence="1">Uncharacterized protein</fullName>
    </submittedName>
</protein>
<proteinExistence type="predicted"/>
<gene>
    <name evidence="1" type="ORF">K6Y31_20700</name>
</gene>
<accession>A0ABS8WFS5</accession>
<comment type="caution">
    <text evidence="1">The sequence shown here is derived from an EMBL/GenBank/DDBJ whole genome shotgun (WGS) entry which is preliminary data.</text>
</comment>
<evidence type="ECO:0000313" key="2">
    <source>
        <dbReference type="Proteomes" id="UP001201273"/>
    </source>
</evidence>
<keyword evidence="2" id="KW-1185">Reference proteome</keyword>